<dbReference type="GO" id="GO:0003677">
    <property type="term" value="F:DNA binding"/>
    <property type="evidence" value="ECO:0007669"/>
    <property type="project" value="InterPro"/>
</dbReference>
<dbReference type="GO" id="GO:0000150">
    <property type="term" value="F:DNA strand exchange activity"/>
    <property type="evidence" value="ECO:0007669"/>
    <property type="project" value="InterPro"/>
</dbReference>
<dbReference type="InterPro" id="IPR038109">
    <property type="entry name" value="DNA_bind_recomb_sf"/>
</dbReference>
<feature type="domain" description="Resolvase/invertase-type recombinase catalytic" evidence="2">
    <location>
        <begin position="3"/>
        <end position="150"/>
    </location>
</feature>
<dbReference type="SUPFAM" id="SSF53041">
    <property type="entry name" value="Resolvase-like"/>
    <property type="match status" value="1"/>
</dbReference>
<dbReference type="CDD" id="cd03768">
    <property type="entry name" value="SR_ResInv"/>
    <property type="match status" value="1"/>
</dbReference>
<feature type="domain" description="Recombinase" evidence="3">
    <location>
        <begin position="158"/>
        <end position="320"/>
    </location>
</feature>
<dbReference type="Gene3D" id="3.90.1750.20">
    <property type="entry name" value="Putative Large Serine Recombinase, Chain B, Domain 2"/>
    <property type="match status" value="1"/>
</dbReference>
<organism evidence="4 5">
    <name type="scientific">Tepidimicrobium xylanilyticum</name>
    <dbReference type="NCBI Taxonomy" id="1123352"/>
    <lineage>
        <taxon>Bacteria</taxon>
        <taxon>Bacillati</taxon>
        <taxon>Bacillota</taxon>
        <taxon>Tissierellia</taxon>
        <taxon>Tissierellales</taxon>
        <taxon>Tepidimicrobiaceae</taxon>
        <taxon>Tepidimicrobium</taxon>
    </lineage>
</organism>
<dbReference type="Gene3D" id="3.40.50.1390">
    <property type="entry name" value="Resolvase, N-terminal catalytic domain"/>
    <property type="match status" value="1"/>
</dbReference>
<dbReference type="Pfam" id="PF13408">
    <property type="entry name" value="Zn_ribbon_recom"/>
    <property type="match status" value="1"/>
</dbReference>
<dbReference type="InterPro" id="IPR050639">
    <property type="entry name" value="SSR_resolvase"/>
</dbReference>
<dbReference type="AlphaFoldDB" id="A0A1H2SHB0"/>
<reference evidence="4 5" key="1">
    <citation type="submission" date="2016-10" db="EMBL/GenBank/DDBJ databases">
        <authorList>
            <person name="de Groot N.N."/>
        </authorList>
    </citation>
    <scope>NUCLEOTIDE SEQUENCE [LARGE SCALE GENOMIC DNA]</scope>
    <source>
        <strain evidence="4 5">DSM 23310</strain>
    </source>
</reference>
<evidence type="ECO:0000313" key="4">
    <source>
        <dbReference type="EMBL" id="SDW30885.1"/>
    </source>
</evidence>
<keyword evidence="5" id="KW-1185">Reference proteome</keyword>
<dbReference type="SMART" id="SM00857">
    <property type="entry name" value="Resolvase"/>
    <property type="match status" value="1"/>
</dbReference>
<sequence length="545" mass="62844">MMKIAIYSRKSKFTGKGESIDNQIEMCKEYANKHFNNIEEFIIYEDEGFSGGNIDRPQFKLMMKDAKSKKFNVLVCYRLDRISRNIADFSSLIEELQKNDISFVSIREQFDTSTPMGRAMMYIASVFAQLERETIAERIRDNMLQLAKTGRWLGGITPTGFDSEEMIFIDSSGKEKKLFKLSPIKEEIKIVKLIYKKFLELDSLTQLETFCIQNNIKTKNGINYSRFALRNILTNPVYATADEDTYNYFIDNGYEVYSDESKFNGTKGIMAYNKTIQRKNTSNKLRDPSEWIIAVGKHPGIIKGKEWVKVQNMIERNRSKSFRKVKNSESLLSGILRCGNCGSFMRPKLGRVNKDGIQVFYYICELKEKSKREKCNMKNVKGNDLDQLVIDEIKKLSYEGSSLSKKIEKDRINIISTKNTLNAEIRDIKTKIENNQKAIANLVNTLADGQESNASKYIIEQINELDEENSRLKEKLLELEEKAESNNLKEDNIEIINDVIAKFADMIDNANVIQKRNLIRSVVDKITWNGENIDIVMFGADSRKK</sequence>
<dbReference type="Proteomes" id="UP000198828">
    <property type="component" value="Unassembled WGS sequence"/>
</dbReference>
<feature type="coiled-coil region" evidence="1">
    <location>
        <begin position="418"/>
        <end position="489"/>
    </location>
</feature>
<dbReference type="EMBL" id="FNNG01000002">
    <property type="protein sequence ID" value="SDW30885.1"/>
    <property type="molecule type" value="Genomic_DNA"/>
</dbReference>
<dbReference type="InterPro" id="IPR025827">
    <property type="entry name" value="Zn_ribbon_recom_dom"/>
</dbReference>
<dbReference type="InterPro" id="IPR006119">
    <property type="entry name" value="Resolv_N"/>
</dbReference>
<name>A0A1H2SHB0_9FIRM</name>
<gene>
    <name evidence="4" type="ORF">SAMN05660923_00448</name>
</gene>
<dbReference type="PANTHER" id="PTHR30461:SF23">
    <property type="entry name" value="DNA RECOMBINASE-RELATED"/>
    <property type="match status" value="1"/>
</dbReference>
<dbReference type="InterPro" id="IPR036162">
    <property type="entry name" value="Resolvase-like_N_sf"/>
</dbReference>
<evidence type="ECO:0000256" key="1">
    <source>
        <dbReference type="SAM" id="Coils"/>
    </source>
</evidence>
<dbReference type="PROSITE" id="PS51736">
    <property type="entry name" value="RECOMBINASES_3"/>
    <property type="match status" value="1"/>
</dbReference>
<dbReference type="Pfam" id="PF00239">
    <property type="entry name" value="Resolvase"/>
    <property type="match status" value="1"/>
</dbReference>
<protein>
    <submittedName>
        <fullName evidence="4">Site-specific DNA recombinase</fullName>
    </submittedName>
</protein>
<dbReference type="PANTHER" id="PTHR30461">
    <property type="entry name" value="DNA-INVERTASE FROM LAMBDOID PROPHAGE"/>
    <property type="match status" value="1"/>
</dbReference>
<proteinExistence type="predicted"/>
<evidence type="ECO:0000259" key="3">
    <source>
        <dbReference type="PROSITE" id="PS51737"/>
    </source>
</evidence>
<dbReference type="InterPro" id="IPR011109">
    <property type="entry name" value="DNA_bind_recombinase_dom"/>
</dbReference>
<evidence type="ECO:0000313" key="5">
    <source>
        <dbReference type="Proteomes" id="UP000198828"/>
    </source>
</evidence>
<keyword evidence="1" id="KW-0175">Coiled coil</keyword>
<evidence type="ECO:0000259" key="2">
    <source>
        <dbReference type="PROSITE" id="PS51736"/>
    </source>
</evidence>
<dbReference type="PROSITE" id="PS51737">
    <property type="entry name" value="RECOMBINASE_DNA_BIND"/>
    <property type="match status" value="1"/>
</dbReference>
<accession>A0A1H2SHB0</accession>
<dbReference type="Pfam" id="PF07508">
    <property type="entry name" value="Recombinase"/>
    <property type="match status" value="1"/>
</dbReference>